<proteinExistence type="inferred from homology"/>
<dbReference type="PROSITE" id="PS50067">
    <property type="entry name" value="KINESIN_MOTOR_2"/>
    <property type="match status" value="1"/>
</dbReference>
<dbReference type="PANTHER" id="PTHR47972">
    <property type="entry name" value="KINESIN-LIKE PROTEIN KLP-3"/>
    <property type="match status" value="1"/>
</dbReference>
<reference evidence="8" key="1">
    <citation type="submission" date="2023-08" db="EMBL/GenBank/DDBJ databases">
        <authorList>
            <person name="Chen Y."/>
            <person name="Shah S."/>
            <person name="Dougan E. K."/>
            <person name="Thang M."/>
            <person name="Chan C."/>
        </authorList>
    </citation>
    <scope>NUCLEOTIDE SEQUENCE</scope>
</reference>
<evidence type="ECO:0000313" key="8">
    <source>
        <dbReference type="EMBL" id="CAJ1409545.1"/>
    </source>
</evidence>
<evidence type="ECO:0000256" key="6">
    <source>
        <dbReference type="SAM" id="Coils"/>
    </source>
</evidence>
<feature type="coiled-coil region" evidence="6">
    <location>
        <begin position="127"/>
        <end position="154"/>
    </location>
</feature>
<evidence type="ECO:0000256" key="1">
    <source>
        <dbReference type="ARBA" id="ARBA00022701"/>
    </source>
</evidence>
<name>A0AA36JPX0_9DINO</name>
<dbReference type="PRINTS" id="PR00380">
    <property type="entry name" value="KINESINHEAVY"/>
</dbReference>
<evidence type="ECO:0000256" key="2">
    <source>
        <dbReference type="ARBA" id="ARBA00022741"/>
    </source>
</evidence>
<organism evidence="8 9">
    <name type="scientific">Effrenium voratum</name>
    <dbReference type="NCBI Taxonomy" id="2562239"/>
    <lineage>
        <taxon>Eukaryota</taxon>
        <taxon>Sar</taxon>
        <taxon>Alveolata</taxon>
        <taxon>Dinophyceae</taxon>
        <taxon>Suessiales</taxon>
        <taxon>Symbiodiniaceae</taxon>
        <taxon>Effrenium</taxon>
    </lineage>
</organism>
<sequence length="563" mass="62792">MVLGDITNTRLQRTPGKPKPAQVYVFREEGEKAAWANALHEQEQRLEALRDQLKPLRAQVKELRRKKAEAEQQMAVRQKEQRLHTQDAELRIFELHEGEAGLSAQLQLLLEELRPEEQMQERLNQGLQAKEAALMEDRNKVEELVAEKAAREAEGHAKIRRASALAAGAHAERGAQRRRSEVLADNLPRARALHNSYLNLKGNIRVFCRFRPRLPNEAEEAKVDFHGDEQSITLQSEMLKSVTGLSEHCNSYDFHFDHIFTPQSSQAEVFEELAMLVQSALDGYRVAIFAYGQTGGGKTYTMDGPAPMSETSGESRGVIPRTVDLIFQEVQELSSKGWSFEVRCTLLEVYNESVFDILASRQKLDMGKETNRAAGTDGRQAIEHFTSRPVSDAAQVHRLLAKAARERHVSSTALNDRSSRSHSVFQLSLEGFRHGGESVSGLLSLVDLAGSERVSASMVSGDRLKEAQYINRSLSALGDVVEALKRKKPGSHVPYRNSRLTMLLKDSLGGDAKALMFVNVSPCLSQLPETLSSLRFAAKVHACEVGLARRHVEDASRAKESRS</sequence>
<dbReference type="GO" id="GO:0007018">
    <property type="term" value="P:microtubule-based movement"/>
    <property type="evidence" value="ECO:0007669"/>
    <property type="project" value="InterPro"/>
</dbReference>
<dbReference type="Gene3D" id="3.40.850.10">
    <property type="entry name" value="Kinesin motor domain"/>
    <property type="match status" value="1"/>
</dbReference>
<accession>A0AA36JPX0</accession>
<dbReference type="PANTHER" id="PTHR47972:SF45">
    <property type="entry name" value="PROTEIN CLARET SEGREGATIONAL"/>
    <property type="match status" value="1"/>
</dbReference>
<dbReference type="Proteomes" id="UP001178507">
    <property type="component" value="Unassembled WGS sequence"/>
</dbReference>
<feature type="binding site" evidence="5">
    <location>
        <begin position="292"/>
        <end position="299"/>
    </location>
    <ligand>
        <name>ATP</name>
        <dbReference type="ChEBI" id="CHEBI:30616"/>
    </ligand>
</feature>
<protein>
    <recommendedName>
        <fullName evidence="7">Kinesin motor domain-containing protein</fullName>
    </recommendedName>
</protein>
<dbReference type="SMART" id="SM00129">
    <property type="entry name" value="KISc"/>
    <property type="match status" value="1"/>
</dbReference>
<dbReference type="Pfam" id="PF00225">
    <property type="entry name" value="Kinesin"/>
    <property type="match status" value="1"/>
</dbReference>
<gene>
    <name evidence="8" type="ORF">EVOR1521_LOCUS30621</name>
</gene>
<feature type="domain" description="Kinesin motor" evidence="7">
    <location>
        <begin position="203"/>
        <end position="543"/>
    </location>
</feature>
<dbReference type="InterPro" id="IPR027640">
    <property type="entry name" value="Kinesin-like_fam"/>
</dbReference>
<dbReference type="GO" id="GO:0008017">
    <property type="term" value="F:microtubule binding"/>
    <property type="evidence" value="ECO:0007669"/>
    <property type="project" value="InterPro"/>
</dbReference>
<comment type="caution">
    <text evidence="8">The sequence shown here is derived from an EMBL/GenBank/DDBJ whole genome shotgun (WGS) entry which is preliminary data.</text>
</comment>
<dbReference type="SUPFAM" id="SSF52540">
    <property type="entry name" value="P-loop containing nucleoside triphosphate hydrolases"/>
    <property type="match status" value="1"/>
</dbReference>
<dbReference type="InterPro" id="IPR027417">
    <property type="entry name" value="P-loop_NTPase"/>
</dbReference>
<comment type="similarity">
    <text evidence="5">Belongs to the TRAFAC class myosin-kinesin ATPase superfamily. Kinesin family.</text>
</comment>
<keyword evidence="1" id="KW-0493">Microtubule</keyword>
<dbReference type="GO" id="GO:0005524">
    <property type="term" value="F:ATP binding"/>
    <property type="evidence" value="ECO:0007669"/>
    <property type="project" value="UniProtKB-UniRule"/>
</dbReference>
<keyword evidence="6" id="KW-0175">Coiled coil</keyword>
<keyword evidence="2 5" id="KW-0547">Nucleotide-binding</keyword>
<dbReference type="EMBL" id="CAUJNA010003772">
    <property type="protein sequence ID" value="CAJ1409545.1"/>
    <property type="molecule type" value="Genomic_DNA"/>
</dbReference>
<evidence type="ECO:0000256" key="3">
    <source>
        <dbReference type="ARBA" id="ARBA00022840"/>
    </source>
</evidence>
<dbReference type="InterPro" id="IPR001752">
    <property type="entry name" value="Kinesin_motor_dom"/>
</dbReference>
<evidence type="ECO:0000256" key="4">
    <source>
        <dbReference type="ARBA" id="ARBA00023175"/>
    </source>
</evidence>
<keyword evidence="9" id="KW-1185">Reference proteome</keyword>
<evidence type="ECO:0000313" key="9">
    <source>
        <dbReference type="Proteomes" id="UP001178507"/>
    </source>
</evidence>
<dbReference type="AlphaFoldDB" id="A0AA36JPX0"/>
<keyword evidence="4 5" id="KW-0505">Motor protein</keyword>
<dbReference type="GO" id="GO:0003777">
    <property type="term" value="F:microtubule motor activity"/>
    <property type="evidence" value="ECO:0007669"/>
    <property type="project" value="InterPro"/>
</dbReference>
<keyword evidence="3 5" id="KW-0067">ATP-binding</keyword>
<feature type="coiled-coil region" evidence="6">
    <location>
        <begin position="32"/>
        <end position="80"/>
    </location>
</feature>
<evidence type="ECO:0000259" key="7">
    <source>
        <dbReference type="PROSITE" id="PS50067"/>
    </source>
</evidence>
<dbReference type="InterPro" id="IPR036961">
    <property type="entry name" value="Kinesin_motor_dom_sf"/>
</dbReference>
<evidence type="ECO:0000256" key="5">
    <source>
        <dbReference type="PROSITE-ProRule" id="PRU00283"/>
    </source>
</evidence>
<dbReference type="GO" id="GO:0005874">
    <property type="term" value="C:microtubule"/>
    <property type="evidence" value="ECO:0007669"/>
    <property type="project" value="UniProtKB-KW"/>
</dbReference>